<name>A0AAC8ZT12_9PROT</name>
<reference evidence="3" key="1">
    <citation type="submission" date="2015-08" db="EMBL/GenBank/DDBJ databases">
        <title>Complete Genome Sequence of Azospirillum thiophilum BV-S.</title>
        <authorList>
            <person name="Fomenkov A."/>
            <person name="Vincze T."/>
            <person name="Grabovich M."/>
            <person name="Dubinina G."/>
            <person name="Orlova M."/>
            <person name="Belousova E."/>
            <person name="Roberts R.J."/>
        </authorList>
    </citation>
    <scope>NUCLEOTIDE SEQUENCE [LARGE SCALE GENOMIC DNA]</scope>
    <source>
        <strain evidence="3">BV-S</strain>
    </source>
</reference>
<organism evidence="2 3">
    <name type="scientific">Azospirillum thiophilum</name>
    <dbReference type="NCBI Taxonomy" id="528244"/>
    <lineage>
        <taxon>Bacteria</taxon>
        <taxon>Pseudomonadati</taxon>
        <taxon>Pseudomonadota</taxon>
        <taxon>Alphaproteobacteria</taxon>
        <taxon>Rhodospirillales</taxon>
        <taxon>Azospirillaceae</taxon>
        <taxon>Azospirillum</taxon>
    </lineage>
</organism>
<feature type="region of interest" description="Disordered" evidence="1">
    <location>
        <begin position="192"/>
        <end position="221"/>
    </location>
</feature>
<dbReference type="KEGG" id="ati:AL072_02440"/>
<accession>A0AAC8ZT12</accession>
<sequence>MWWPAAEQVDDRRADRDAVHRSVPVRRGRLPEQAEIDAFVISAGRPATFADLSDHYASAGATQCLEGLGEVVGVATEQFGLGSGLPDSAADAGGSAATTAEAYEVAIQLVEAVGEGLDHRACSDRQRLVENDPGAVAGGDFAYQRNGEGVVVWFADNDGRREHHGVRHSTLHDWRFGRVTAEALQIATDGGDLRAKRGEDGERTAPSLRNPTVWSESGCST</sequence>
<feature type="compositionally biased region" description="Basic and acidic residues" evidence="1">
    <location>
        <begin position="192"/>
        <end position="203"/>
    </location>
</feature>
<dbReference type="EMBL" id="CP012401">
    <property type="protein sequence ID" value="ALG69967.1"/>
    <property type="molecule type" value="Genomic_DNA"/>
</dbReference>
<evidence type="ECO:0000256" key="1">
    <source>
        <dbReference type="SAM" id="MobiDB-lite"/>
    </source>
</evidence>
<feature type="compositionally biased region" description="Polar residues" evidence="1">
    <location>
        <begin position="207"/>
        <end position="221"/>
    </location>
</feature>
<evidence type="ECO:0000313" key="3">
    <source>
        <dbReference type="Proteomes" id="UP000069935"/>
    </source>
</evidence>
<protein>
    <submittedName>
        <fullName evidence="2">Uncharacterized protein</fullName>
    </submittedName>
</protein>
<keyword evidence="3" id="KW-1185">Reference proteome</keyword>
<dbReference type="AlphaFoldDB" id="A0AAC8ZT12"/>
<gene>
    <name evidence="2" type="ORF">AL072_02440</name>
</gene>
<proteinExistence type="predicted"/>
<dbReference type="Proteomes" id="UP000069935">
    <property type="component" value="Chromosome 1"/>
</dbReference>
<reference evidence="2 3" key="2">
    <citation type="journal article" date="2016" name="Genome Announc.">
        <title>Complete Genome Sequence of a Strain of Azospirillum thiophilum Isolated from a Sulfide Spring.</title>
        <authorList>
            <person name="Fomenkov A."/>
            <person name="Vincze T."/>
            <person name="Grabovich M."/>
            <person name="Anton B.P."/>
            <person name="Dubinina G."/>
            <person name="Orlova M."/>
            <person name="Belousova E."/>
            <person name="Roberts R.J."/>
        </authorList>
    </citation>
    <scope>NUCLEOTIDE SEQUENCE [LARGE SCALE GENOMIC DNA]</scope>
    <source>
        <strain evidence="2 3">BV-S</strain>
    </source>
</reference>
<evidence type="ECO:0000313" key="2">
    <source>
        <dbReference type="EMBL" id="ALG69967.1"/>
    </source>
</evidence>